<dbReference type="Pfam" id="PF00085">
    <property type="entry name" value="Thioredoxin"/>
    <property type="match status" value="1"/>
</dbReference>
<comment type="subcellular location">
    <subcellularLocation>
        <location evidence="2">Endoplasmic reticulum lumen</location>
    </subcellularLocation>
</comment>
<dbReference type="GO" id="GO:0005788">
    <property type="term" value="C:endoplasmic reticulum lumen"/>
    <property type="evidence" value="ECO:0007669"/>
    <property type="project" value="UniProtKB-SubCell"/>
</dbReference>
<feature type="compositionally biased region" description="Basic and acidic residues" evidence="7">
    <location>
        <begin position="251"/>
        <end position="267"/>
    </location>
</feature>
<keyword evidence="8" id="KW-0732">Signal</keyword>
<feature type="domain" description="Thioredoxin" evidence="9">
    <location>
        <begin position="4"/>
        <end position="144"/>
    </location>
</feature>
<evidence type="ECO:0000256" key="4">
    <source>
        <dbReference type="ARBA" id="ARBA00023157"/>
    </source>
</evidence>
<evidence type="ECO:0000313" key="10">
    <source>
        <dbReference type="EMBL" id="TKA22876.1"/>
    </source>
</evidence>
<keyword evidence="4" id="KW-1015">Disulfide bond</keyword>
<dbReference type="OrthoDB" id="10264505at2759"/>
<keyword evidence="11" id="KW-1185">Reference proteome</keyword>
<dbReference type="InterPro" id="IPR036249">
    <property type="entry name" value="Thioredoxin-like_sf"/>
</dbReference>
<feature type="compositionally biased region" description="Low complexity" evidence="7">
    <location>
        <begin position="269"/>
        <end position="293"/>
    </location>
</feature>
<evidence type="ECO:0000256" key="7">
    <source>
        <dbReference type="SAM" id="MobiDB-lite"/>
    </source>
</evidence>
<evidence type="ECO:0000313" key="11">
    <source>
        <dbReference type="Proteomes" id="UP000308549"/>
    </source>
</evidence>
<dbReference type="Pfam" id="PF24541">
    <property type="entry name" value="Thioredox_PDIA6_C"/>
    <property type="match status" value="1"/>
</dbReference>
<evidence type="ECO:0000256" key="5">
    <source>
        <dbReference type="ARBA" id="ARBA00023235"/>
    </source>
</evidence>
<proteinExistence type="predicted"/>
<keyword evidence="6" id="KW-0676">Redox-active center</keyword>
<dbReference type="Proteomes" id="UP000308549">
    <property type="component" value="Unassembled WGS sequence"/>
</dbReference>
<dbReference type="GO" id="GO:0015035">
    <property type="term" value="F:protein-disulfide reductase activity"/>
    <property type="evidence" value="ECO:0007669"/>
    <property type="project" value="TreeGrafter"/>
</dbReference>
<gene>
    <name evidence="10" type="ORF">B0A50_07815</name>
</gene>
<dbReference type="PRINTS" id="PR00421">
    <property type="entry name" value="THIOREDOXIN"/>
</dbReference>
<dbReference type="GO" id="GO:0003756">
    <property type="term" value="F:protein disulfide isomerase activity"/>
    <property type="evidence" value="ECO:0007669"/>
    <property type="project" value="UniProtKB-EC"/>
</dbReference>
<dbReference type="GO" id="GO:0034976">
    <property type="term" value="P:response to endoplasmic reticulum stress"/>
    <property type="evidence" value="ECO:0007669"/>
    <property type="project" value="TreeGrafter"/>
</dbReference>
<protein>
    <recommendedName>
        <fullName evidence="3">protein disulfide-isomerase</fullName>
        <ecNumber evidence="3">5.3.4.1</ecNumber>
    </recommendedName>
</protein>
<dbReference type="EC" id="5.3.4.1" evidence="3"/>
<organism evidence="10 11">
    <name type="scientific">Salinomyces thailandicus</name>
    <dbReference type="NCBI Taxonomy" id="706561"/>
    <lineage>
        <taxon>Eukaryota</taxon>
        <taxon>Fungi</taxon>
        <taxon>Dikarya</taxon>
        <taxon>Ascomycota</taxon>
        <taxon>Pezizomycotina</taxon>
        <taxon>Dothideomycetes</taxon>
        <taxon>Dothideomycetidae</taxon>
        <taxon>Mycosphaerellales</taxon>
        <taxon>Teratosphaeriaceae</taxon>
        <taxon>Salinomyces</taxon>
    </lineage>
</organism>
<feature type="chain" id="PRO_5020997392" description="protein disulfide-isomerase" evidence="8">
    <location>
        <begin position="23"/>
        <end position="513"/>
    </location>
</feature>
<evidence type="ECO:0000256" key="8">
    <source>
        <dbReference type="SAM" id="SignalP"/>
    </source>
</evidence>
<reference evidence="10 11" key="1">
    <citation type="submission" date="2017-03" db="EMBL/GenBank/DDBJ databases">
        <title>Genomes of endolithic fungi from Antarctica.</title>
        <authorList>
            <person name="Coleine C."/>
            <person name="Masonjones S."/>
            <person name="Stajich J.E."/>
        </authorList>
    </citation>
    <scope>NUCLEOTIDE SEQUENCE [LARGE SCALE GENOMIC DNA]</scope>
    <source>
        <strain evidence="10 11">CCFEE 6315</strain>
    </source>
</reference>
<dbReference type="InterPro" id="IPR017937">
    <property type="entry name" value="Thioredoxin_CS"/>
</dbReference>
<dbReference type="PROSITE" id="PS51352">
    <property type="entry name" value="THIOREDOXIN_2"/>
    <property type="match status" value="1"/>
</dbReference>
<evidence type="ECO:0000256" key="6">
    <source>
        <dbReference type="ARBA" id="ARBA00023284"/>
    </source>
</evidence>
<dbReference type="EMBL" id="NAJL01000064">
    <property type="protein sequence ID" value="TKA22876.1"/>
    <property type="molecule type" value="Genomic_DNA"/>
</dbReference>
<evidence type="ECO:0000256" key="1">
    <source>
        <dbReference type="ARBA" id="ARBA00001182"/>
    </source>
</evidence>
<dbReference type="PANTHER" id="PTHR45815:SF3">
    <property type="entry name" value="PROTEIN DISULFIDE-ISOMERASE A6"/>
    <property type="match status" value="1"/>
</dbReference>
<feature type="region of interest" description="Disordered" evidence="7">
    <location>
        <begin position="494"/>
        <end position="513"/>
    </location>
</feature>
<evidence type="ECO:0000259" key="9">
    <source>
        <dbReference type="PROSITE" id="PS51352"/>
    </source>
</evidence>
<name>A0A4U0TMA1_9PEZI</name>
<keyword evidence="5" id="KW-0413">Isomerase</keyword>
<dbReference type="CDD" id="cd03002">
    <property type="entry name" value="PDI_a_MPD1_like"/>
    <property type="match status" value="1"/>
</dbReference>
<dbReference type="SUPFAM" id="SSF52833">
    <property type="entry name" value="Thioredoxin-like"/>
    <property type="match status" value="2"/>
</dbReference>
<dbReference type="InterPro" id="IPR057305">
    <property type="entry name" value="Thioredox_PDIA6_C"/>
</dbReference>
<dbReference type="AlphaFoldDB" id="A0A4U0TMA1"/>
<comment type="catalytic activity">
    <reaction evidence="1">
        <text>Catalyzes the rearrangement of -S-S- bonds in proteins.</text>
        <dbReference type="EC" id="5.3.4.1"/>
    </reaction>
</comment>
<dbReference type="InterPro" id="IPR013766">
    <property type="entry name" value="Thioredoxin_domain"/>
</dbReference>
<evidence type="ECO:0000256" key="3">
    <source>
        <dbReference type="ARBA" id="ARBA00012723"/>
    </source>
</evidence>
<dbReference type="PANTHER" id="PTHR45815">
    <property type="entry name" value="PROTEIN DISULFIDE-ISOMERASE A6"/>
    <property type="match status" value="1"/>
</dbReference>
<accession>A0A4U0TMA1</accession>
<feature type="compositionally biased region" description="Gly residues" evidence="7">
    <location>
        <begin position="504"/>
        <end position="513"/>
    </location>
</feature>
<evidence type="ECO:0000256" key="2">
    <source>
        <dbReference type="ARBA" id="ARBA00004319"/>
    </source>
</evidence>
<feature type="signal peptide" evidence="8">
    <location>
        <begin position="1"/>
        <end position="22"/>
    </location>
</feature>
<sequence length="513" mass="55402">MVHLTATSLLPLLPLLLPAALANGMYSKASPVLSLDGRTYRDEVANSNHTALVEFYAPWCGHCKNLKPAYEKAATSLKGLAKVAAVNCDAEENKPFCGSMGVQGFPTLKIVRPGKKPGRPVVEDYQGARNAKAMVDAVVDKIPNHVQRLKDADYKAWVGEGEAPKAVLFSDKGTVSALLKALAVDFLGVLDVAQVRNREKEAVAAYNVDKFPTLVLFPGVGKEAVHYDGDMKKEAIVKFLSQAASPNPDPAPKKDKPKTPSSKDKAKSSKAASSFSKASSSHASSEAPAPQSAETLEDATQPTASPDPNVVDPDTPKPIAVPSKPIKSLPDALALQQSCLNTHARTCLLALLPNEPSASQPDLVSSLTTLYDTHTRLPPLYHIPAGNTLTETLRKDFNLHPTEPQILALNAKRSWFSPFTSDSETPLQDWLNALRMGDLPKNPIPEGLVVDSETLPPMEPEPETESEPEPVHLNLDDLGDLPEGMEMVMEEVDDEEYERLMRGQGQGQGHDEL</sequence>
<comment type="caution">
    <text evidence="10">The sequence shown here is derived from an EMBL/GenBank/DDBJ whole genome shotgun (WGS) entry which is preliminary data.</text>
</comment>
<feature type="region of interest" description="Disordered" evidence="7">
    <location>
        <begin position="242"/>
        <end position="324"/>
    </location>
</feature>
<feature type="region of interest" description="Disordered" evidence="7">
    <location>
        <begin position="443"/>
        <end position="480"/>
    </location>
</feature>
<dbReference type="Gene3D" id="3.40.30.10">
    <property type="entry name" value="Glutaredoxin"/>
    <property type="match status" value="2"/>
</dbReference>
<dbReference type="PROSITE" id="PS00194">
    <property type="entry name" value="THIOREDOXIN_1"/>
    <property type="match status" value="1"/>
</dbReference>